<dbReference type="SUPFAM" id="SSF53850">
    <property type="entry name" value="Periplasmic binding protein-like II"/>
    <property type="match status" value="1"/>
</dbReference>
<comment type="caution">
    <text evidence="3">The sequence shown here is derived from an EMBL/GenBank/DDBJ whole genome shotgun (WGS) entry which is preliminary data.</text>
</comment>
<evidence type="ECO:0000313" key="3">
    <source>
        <dbReference type="EMBL" id="TDH63525.1"/>
    </source>
</evidence>
<protein>
    <submittedName>
        <fullName evidence="3">Tripartite tricarboxylate transporter substrate binding protein</fullName>
    </submittedName>
</protein>
<dbReference type="AlphaFoldDB" id="A0A4V3AAW1"/>
<dbReference type="PIRSF" id="PIRSF017082">
    <property type="entry name" value="YflP"/>
    <property type="match status" value="1"/>
</dbReference>
<gene>
    <name evidence="3" type="ORF">E2C06_06765</name>
</gene>
<evidence type="ECO:0000256" key="2">
    <source>
        <dbReference type="SAM" id="SignalP"/>
    </source>
</evidence>
<keyword evidence="2" id="KW-0732">Signal</keyword>
<proteinExistence type="inferred from homology"/>
<dbReference type="RefSeq" id="WP_133287822.1">
    <property type="nucleotide sequence ID" value="NZ_SMSJ01000005.1"/>
</dbReference>
<dbReference type="PANTHER" id="PTHR42928">
    <property type="entry name" value="TRICARBOXYLATE-BINDING PROTEIN"/>
    <property type="match status" value="1"/>
</dbReference>
<dbReference type="Pfam" id="PF03401">
    <property type="entry name" value="TctC"/>
    <property type="match status" value="1"/>
</dbReference>
<dbReference type="Gene3D" id="3.40.190.10">
    <property type="entry name" value="Periplasmic binding protein-like II"/>
    <property type="match status" value="1"/>
</dbReference>
<dbReference type="EMBL" id="SMSJ01000005">
    <property type="protein sequence ID" value="TDH63525.1"/>
    <property type="molecule type" value="Genomic_DNA"/>
</dbReference>
<dbReference type="Proteomes" id="UP000295096">
    <property type="component" value="Unassembled WGS sequence"/>
</dbReference>
<dbReference type="InterPro" id="IPR042100">
    <property type="entry name" value="Bug_dom1"/>
</dbReference>
<feature type="chain" id="PRO_5020642019" evidence="2">
    <location>
        <begin position="21"/>
        <end position="319"/>
    </location>
</feature>
<accession>A0A4V3AAW1</accession>
<dbReference type="OrthoDB" id="8151662at2"/>
<evidence type="ECO:0000313" key="4">
    <source>
        <dbReference type="Proteomes" id="UP000295096"/>
    </source>
</evidence>
<comment type="similarity">
    <text evidence="1">Belongs to the UPF0065 (bug) family.</text>
</comment>
<evidence type="ECO:0000256" key="1">
    <source>
        <dbReference type="ARBA" id="ARBA00006987"/>
    </source>
</evidence>
<dbReference type="PANTHER" id="PTHR42928:SF5">
    <property type="entry name" value="BLR1237 PROTEIN"/>
    <property type="match status" value="1"/>
</dbReference>
<keyword evidence="4" id="KW-1185">Reference proteome</keyword>
<reference evidence="3 4" key="1">
    <citation type="journal article" date="2016" name="J. Microbiol.">
        <title>Dankookia rubra gen. nov., sp. nov., an alphaproteobacterium isolated from sediment of a shallow stream.</title>
        <authorList>
            <person name="Kim W.H."/>
            <person name="Kim D.H."/>
            <person name="Kang K."/>
            <person name="Ahn T.Y."/>
        </authorList>
    </citation>
    <scope>NUCLEOTIDE SEQUENCE [LARGE SCALE GENOMIC DNA]</scope>
    <source>
        <strain evidence="3 4">JCM30602</strain>
    </source>
</reference>
<feature type="signal peptide" evidence="2">
    <location>
        <begin position="1"/>
        <end position="20"/>
    </location>
</feature>
<sequence length="319" mass="33858">MLRRCVLMAAGLLAAPLARARGWSPEAPLRLIVPFPPGAGIDVLARQLAAVVQGDLGQVVVVENRPGGGTLVATEAMLRTPPDGQAMLMVANSFTVNPSLHRPSPYDPLRQFTPLALLTEVPHVLVAHPALATDFAGFLEKARRPGPGLSFGSNGQGTSLHLGAEHLKLLAGLNATHVPYRGTPQVMTDLIAGRVDYMYGNLPDVLPMLRDGRLRALALAAPRRSGFLPDLPSLGELGFPAAISDSWYGVVMPAGGRPEIAARLSAAWLAVLARPEVAAKLREQGFDILGQGPEGFATRIRRDAGVYAEVIRVAQLKPE</sequence>
<organism evidence="3 4">
    <name type="scientific">Dankookia rubra</name>
    <dbReference type="NCBI Taxonomy" id="1442381"/>
    <lineage>
        <taxon>Bacteria</taxon>
        <taxon>Pseudomonadati</taxon>
        <taxon>Pseudomonadota</taxon>
        <taxon>Alphaproteobacteria</taxon>
        <taxon>Acetobacterales</taxon>
        <taxon>Roseomonadaceae</taxon>
        <taxon>Dankookia</taxon>
    </lineage>
</organism>
<dbReference type="Gene3D" id="3.40.190.150">
    <property type="entry name" value="Bordetella uptake gene, domain 1"/>
    <property type="match status" value="1"/>
</dbReference>
<name>A0A4V3AAW1_9PROT</name>
<dbReference type="InterPro" id="IPR005064">
    <property type="entry name" value="BUG"/>
</dbReference>